<proteinExistence type="predicted"/>
<sequence length="106" mass="11873">MSSRIKRRVSSKPHYQSLHSKQSARTTLHVNCSYIYGHKCPAGLLRLKSCRGLQKFAETITRSPELIVVGNLSHTRKRSDTGVEFAESMCPPPRRAVAGPIAVRRD</sequence>
<accession>A0A433QWF2</accession>
<evidence type="ECO:0000256" key="1">
    <source>
        <dbReference type="SAM" id="MobiDB-lite"/>
    </source>
</evidence>
<evidence type="ECO:0000313" key="3">
    <source>
        <dbReference type="Proteomes" id="UP000274822"/>
    </source>
</evidence>
<dbReference type="Proteomes" id="UP000274822">
    <property type="component" value="Unassembled WGS sequence"/>
</dbReference>
<dbReference type="EMBL" id="RBNJ01000716">
    <property type="protein sequence ID" value="RUS34140.1"/>
    <property type="molecule type" value="Genomic_DNA"/>
</dbReference>
<evidence type="ECO:0000313" key="2">
    <source>
        <dbReference type="EMBL" id="RUS34140.1"/>
    </source>
</evidence>
<feature type="compositionally biased region" description="Polar residues" evidence="1">
    <location>
        <begin position="13"/>
        <end position="22"/>
    </location>
</feature>
<comment type="caution">
    <text evidence="2">The sequence shown here is derived from an EMBL/GenBank/DDBJ whole genome shotgun (WGS) entry which is preliminary data.</text>
</comment>
<dbReference type="AlphaFoldDB" id="A0A433QWF2"/>
<keyword evidence="3" id="KW-1185">Reference proteome</keyword>
<name>A0A433QWF2_9FUNG</name>
<protein>
    <submittedName>
        <fullName evidence="2">Uncharacterized protein</fullName>
    </submittedName>
</protein>
<reference evidence="2 3" key="1">
    <citation type="journal article" date="2018" name="New Phytol.">
        <title>Phylogenomics of Endogonaceae and evolution of mycorrhizas within Mucoromycota.</title>
        <authorList>
            <person name="Chang Y."/>
            <person name="Desiro A."/>
            <person name="Na H."/>
            <person name="Sandor L."/>
            <person name="Lipzen A."/>
            <person name="Clum A."/>
            <person name="Barry K."/>
            <person name="Grigoriev I.V."/>
            <person name="Martin F.M."/>
            <person name="Stajich J.E."/>
            <person name="Smith M.E."/>
            <person name="Bonito G."/>
            <person name="Spatafora J.W."/>
        </authorList>
    </citation>
    <scope>NUCLEOTIDE SEQUENCE [LARGE SCALE GENOMIC DNA]</scope>
    <source>
        <strain evidence="2 3">AD002</strain>
    </source>
</reference>
<feature type="region of interest" description="Disordered" evidence="1">
    <location>
        <begin position="1"/>
        <end position="22"/>
    </location>
</feature>
<organism evidence="2 3">
    <name type="scientific">Jimgerdemannia flammicorona</name>
    <dbReference type="NCBI Taxonomy" id="994334"/>
    <lineage>
        <taxon>Eukaryota</taxon>
        <taxon>Fungi</taxon>
        <taxon>Fungi incertae sedis</taxon>
        <taxon>Mucoromycota</taxon>
        <taxon>Mucoromycotina</taxon>
        <taxon>Endogonomycetes</taxon>
        <taxon>Endogonales</taxon>
        <taxon>Endogonaceae</taxon>
        <taxon>Jimgerdemannia</taxon>
    </lineage>
</organism>
<gene>
    <name evidence="2" type="ORF">BC938DRAFT_482287</name>
</gene>
<feature type="compositionally biased region" description="Basic residues" evidence="1">
    <location>
        <begin position="1"/>
        <end position="11"/>
    </location>
</feature>